<evidence type="ECO:0000256" key="2">
    <source>
        <dbReference type="ARBA" id="ARBA00011245"/>
    </source>
</evidence>
<dbReference type="InterPro" id="IPR050924">
    <property type="entry name" value="Peroxiredoxin_BCP/PrxQ"/>
</dbReference>
<evidence type="ECO:0000256" key="3">
    <source>
        <dbReference type="ARBA" id="ARBA00013017"/>
    </source>
</evidence>
<keyword evidence="7" id="KW-1015">Disulfide bond</keyword>
<dbReference type="Proteomes" id="UP000756860">
    <property type="component" value="Unassembled WGS sequence"/>
</dbReference>
<keyword evidence="5" id="KW-0049">Antioxidant</keyword>
<protein>
    <recommendedName>
        <fullName evidence="3">thioredoxin-dependent peroxiredoxin</fullName>
        <ecNumber evidence="3">1.11.1.24</ecNumber>
    </recommendedName>
    <alternativeName>
        <fullName evidence="9">Thioredoxin peroxidase</fullName>
    </alternativeName>
    <alternativeName>
        <fullName evidence="11">Thioredoxin-dependent peroxiredoxin Bcp</fullName>
    </alternativeName>
</protein>
<comment type="similarity">
    <text evidence="10">Belongs to the peroxiredoxin family. BCP/PrxQ subfamily.</text>
</comment>
<evidence type="ECO:0000313" key="15">
    <source>
        <dbReference type="Proteomes" id="UP000756860"/>
    </source>
</evidence>
<evidence type="ECO:0000256" key="7">
    <source>
        <dbReference type="ARBA" id="ARBA00023157"/>
    </source>
</evidence>
<comment type="caution">
    <text evidence="14">The sequence shown here is derived from an EMBL/GenBank/DDBJ whole genome shotgun (WGS) entry which is preliminary data.</text>
</comment>
<dbReference type="InterPro" id="IPR036249">
    <property type="entry name" value="Thioredoxin-like_sf"/>
</dbReference>
<dbReference type="PROSITE" id="PS51352">
    <property type="entry name" value="THIOREDOXIN_2"/>
    <property type="match status" value="1"/>
</dbReference>
<dbReference type="EMBL" id="JAHCVK010000001">
    <property type="protein sequence ID" value="MBT0651627.1"/>
    <property type="molecule type" value="Genomic_DNA"/>
</dbReference>
<dbReference type="PIRSF" id="PIRSF000239">
    <property type="entry name" value="AHPC"/>
    <property type="match status" value="1"/>
</dbReference>
<dbReference type="InterPro" id="IPR024706">
    <property type="entry name" value="Peroxiredoxin_AhpC-typ"/>
</dbReference>
<dbReference type="PANTHER" id="PTHR42801">
    <property type="entry name" value="THIOREDOXIN-DEPENDENT PEROXIDE REDUCTASE"/>
    <property type="match status" value="1"/>
</dbReference>
<accession>A0ABS5SC73</accession>
<feature type="domain" description="Thioredoxin" evidence="13">
    <location>
        <begin position="2"/>
        <end position="153"/>
    </location>
</feature>
<dbReference type="PANTHER" id="PTHR42801:SF4">
    <property type="entry name" value="AHPC_TSA FAMILY PROTEIN"/>
    <property type="match status" value="1"/>
</dbReference>
<evidence type="ECO:0000256" key="5">
    <source>
        <dbReference type="ARBA" id="ARBA00022862"/>
    </source>
</evidence>
<evidence type="ECO:0000256" key="1">
    <source>
        <dbReference type="ARBA" id="ARBA00003330"/>
    </source>
</evidence>
<sequence length="155" mass="17070">MSLEGKPAPAFELAGSDGRMHSLKEYVGRTVIIYFYPRDNTPGCTKEACGFRDHHQSLTSLDAVVLGVSKDSLKSHDKFIADFNLPFVLLSDPEAKMMATYGAFGEKVMYGKKTTGIIRSTVVIGPDGKVVRHWPKVAKAEDHPAAVLDFLQQQK</sequence>
<organism evidence="14 15">
    <name type="scientific">Geomobilimonas luticola</name>
    <dbReference type="NCBI Taxonomy" id="1114878"/>
    <lineage>
        <taxon>Bacteria</taxon>
        <taxon>Pseudomonadati</taxon>
        <taxon>Thermodesulfobacteriota</taxon>
        <taxon>Desulfuromonadia</taxon>
        <taxon>Geobacterales</taxon>
        <taxon>Geobacteraceae</taxon>
        <taxon>Geomobilimonas</taxon>
    </lineage>
</organism>
<evidence type="ECO:0000256" key="11">
    <source>
        <dbReference type="ARBA" id="ARBA00042639"/>
    </source>
</evidence>
<comment type="subunit">
    <text evidence="2">Monomer.</text>
</comment>
<reference evidence="14 15" key="1">
    <citation type="submission" date="2021-05" db="EMBL/GenBank/DDBJ databases">
        <title>The draft genome of Geobacter luticola JCM 17780.</title>
        <authorList>
            <person name="Xu Z."/>
            <person name="Masuda Y."/>
            <person name="Itoh H."/>
            <person name="Senoo K."/>
        </authorList>
    </citation>
    <scope>NUCLEOTIDE SEQUENCE [LARGE SCALE GENOMIC DNA]</scope>
    <source>
        <strain evidence="14 15">JCM 17780</strain>
    </source>
</reference>
<dbReference type="Pfam" id="PF00578">
    <property type="entry name" value="AhpC-TSA"/>
    <property type="match status" value="1"/>
</dbReference>
<keyword evidence="15" id="KW-1185">Reference proteome</keyword>
<keyword evidence="6" id="KW-0560">Oxidoreductase</keyword>
<comment type="catalytic activity">
    <reaction evidence="12">
        <text>a hydroperoxide + [thioredoxin]-dithiol = an alcohol + [thioredoxin]-disulfide + H2O</text>
        <dbReference type="Rhea" id="RHEA:62620"/>
        <dbReference type="Rhea" id="RHEA-COMP:10698"/>
        <dbReference type="Rhea" id="RHEA-COMP:10700"/>
        <dbReference type="ChEBI" id="CHEBI:15377"/>
        <dbReference type="ChEBI" id="CHEBI:29950"/>
        <dbReference type="ChEBI" id="CHEBI:30879"/>
        <dbReference type="ChEBI" id="CHEBI:35924"/>
        <dbReference type="ChEBI" id="CHEBI:50058"/>
        <dbReference type="EC" id="1.11.1.24"/>
    </reaction>
</comment>
<evidence type="ECO:0000259" key="13">
    <source>
        <dbReference type="PROSITE" id="PS51352"/>
    </source>
</evidence>
<gene>
    <name evidence="14" type="ORF">KI810_01040</name>
</gene>
<evidence type="ECO:0000313" key="14">
    <source>
        <dbReference type="EMBL" id="MBT0651627.1"/>
    </source>
</evidence>
<evidence type="ECO:0000256" key="8">
    <source>
        <dbReference type="ARBA" id="ARBA00023284"/>
    </source>
</evidence>
<dbReference type="RefSeq" id="WP_214173631.1">
    <property type="nucleotide sequence ID" value="NZ_JAHCVK010000001.1"/>
</dbReference>
<dbReference type="EC" id="1.11.1.24" evidence="3"/>
<evidence type="ECO:0000256" key="10">
    <source>
        <dbReference type="ARBA" id="ARBA00038489"/>
    </source>
</evidence>
<name>A0ABS5SC73_9BACT</name>
<evidence type="ECO:0000256" key="12">
    <source>
        <dbReference type="ARBA" id="ARBA00049091"/>
    </source>
</evidence>
<dbReference type="InterPro" id="IPR000866">
    <property type="entry name" value="AhpC/TSA"/>
</dbReference>
<evidence type="ECO:0000256" key="6">
    <source>
        <dbReference type="ARBA" id="ARBA00023002"/>
    </source>
</evidence>
<dbReference type="SUPFAM" id="SSF52833">
    <property type="entry name" value="Thioredoxin-like"/>
    <property type="match status" value="1"/>
</dbReference>
<proteinExistence type="inferred from homology"/>
<evidence type="ECO:0000256" key="4">
    <source>
        <dbReference type="ARBA" id="ARBA00022559"/>
    </source>
</evidence>
<comment type="function">
    <text evidence="1">Thiol-specific peroxidase that catalyzes the reduction of hydrogen peroxide and organic hydroperoxides to water and alcohols, respectively. Plays a role in cell protection against oxidative stress by detoxifying peroxides and as sensor of hydrogen peroxide-mediated signaling events.</text>
</comment>
<keyword evidence="4" id="KW-0575">Peroxidase</keyword>
<keyword evidence="8" id="KW-0676">Redox-active center</keyword>
<evidence type="ECO:0000256" key="9">
    <source>
        <dbReference type="ARBA" id="ARBA00032824"/>
    </source>
</evidence>
<dbReference type="CDD" id="cd03017">
    <property type="entry name" value="PRX_BCP"/>
    <property type="match status" value="1"/>
</dbReference>
<dbReference type="Gene3D" id="3.40.30.10">
    <property type="entry name" value="Glutaredoxin"/>
    <property type="match status" value="1"/>
</dbReference>
<dbReference type="InterPro" id="IPR013766">
    <property type="entry name" value="Thioredoxin_domain"/>
</dbReference>